<organism evidence="3 4">
    <name type="scientific">Streptomyces xiamenensis</name>
    <dbReference type="NCBI Taxonomy" id="408015"/>
    <lineage>
        <taxon>Bacteria</taxon>
        <taxon>Bacillati</taxon>
        <taxon>Actinomycetota</taxon>
        <taxon>Actinomycetes</taxon>
        <taxon>Kitasatosporales</taxon>
        <taxon>Streptomycetaceae</taxon>
        <taxon>Streptomyces</taxon>
    </lineage>
</organism>
<name>A0A0F7FXJ3_9ACTN</name>
<evidence type="ECO:0000313" key="4">
    <source>
        <dbReference type="Proteomes" id="UP000034034"/>
    </source>
</evidence>
<dbReference type="PRINTS" id="PR00598">
    <property type="entry name" value="HTHMARR"/>
</dbReference>
<protein>
    <submittedName>
        <fullName evidence="3">Transcriptional regulator, MarR family protein</fullName>
    </submittedName>
</protein>
<dbReference type="InterPro" id="IPR000835">
    <property type="entry name" value="HTH_MarR-typ"/>
</dbReference>
<dbReference type="EMBL" id="CP009922">
    <property type="protein sequence ID" value="AKG44700.1"/>
    <property type="molecule type" value="Genomic_DNA"/>
</dbReference>
<feature type="region of interest" description="Disordered" evidence="1">
    <location>
        <begin position="1"/>
        <end position="23"/>
    </location>
</feature>
<sequence>MRTEQGEGSPVDPPAERPQEDCPGAEDRELLQHWHAMQSGFRRLNDRLLAEVAAGTGVAASSFQVLWHLLAAPSRSAPMRELTETLGFSTAGTTKVVDRLAQQGLVDRRPSRTDRRVVYAVLTEEGAATATAAARALAGALRRHLVAPLGPEGCAALLGALLTLEDAAADGPAA</sequence>
<dbReference type="InterPro" id="IPR036390">
    <property type="entry name" value="WH_DNA-bd_sf"/>
</dbReference>
<evidence type="ECO:0000259" key="2">
    <source>
        <dbReference type="PROSITE" id="PS50995"/>
    </source>
</evidence>
<dbReference type="PATRIC" id="fig|408015.6.peg.3357"/>
<dbReference type="RefSeq" id="WP_078635348.1">
    <property type="nucleotide sequence ID" value="NZ_CP009922.3"/>
</dbReference>
<dbReference type="HOGENOM" id="CLU_083287_2_5_11"/>
<dbReference type="AlphaFoldDB" id="A0A0F7FXJ3"/>
<dbReference type="SUPFAM" id="SSF46785">
    <property type="entry name" value="Winged helix' DNA-binding domain"/>
    <property type="match status" value="1"/>
</dbReference>
<keyword evidence="4" id="KW-1185">Reference proteome</keyword>
<dbReference type="KEGG" id="sxi:SXIM_33160"/>
<dbReference type="Pfam" id="PF12802">
    <property type="entry name" value="MarR_2"/>
    <property type="match status" value="1"/>
</dbReference>
<dbReference type="PANTHER" id="PTHR33164">
    <property type="entry name" value="TRANSCRIPTIONAL REGULATOR, MARR FAMILY"/>
    <property type="match status" value="1"/>
</dbReference>
<dbReference type="GO" id="GO:0003700">
    <property type="term" value="F:DNA-binding transcription factor activity"/>
    <property type="evidence" value="ECO:0007669"/>
    <property type="project" value="InterPro"/>
</dbReference>
<proteinExistence type="predicted"/>
<dbReference type="PROSITE" id="PS50995">
    <property type="entry name" value="HTH_MARR_2"/>
    <property type="match status" value="1"/>
</dbReference>
<dbReference type="InterPro" id="IPR036388">
    <property type="entry name" value="WH-like_DNA-bd_sf"/>
</dbReference>
<dbReference type="Gene3D" id="1.10.10.10">
    <property type="entry name" value="Winged helix-like DNA-binding domain superfamily/Winged helix DNA-binding domain"/>
    <property type="match status" value="1"/>
</dbReference>
<accession>A0A0F7FXJ3</accession>
<dbReference type="SMART" id="SM00347">
    <property type="entry name" value="HTH_MARR"/>
    <property type="match status" value="1"/>
</dbReference>
<feature type="domain" description="HTH marR-type" evidence="2">
    <location>
        <begin position="30"/>
        <end position="166"/>
    </location>
</feature>
<evidence type="ECO:0000256" key="1">
    <source>
        <dbReference type="SAM" id="MobiDB-lite"/>
    </source>
</evidence>
<dbReference type="Proteomes" id="UP000034034">
    <property type="component" value="Chromosome"/>
</dbReference>
<dbReference type="STRING" id="408015.SXIM_33160"/>
<gene>
    <name evidence="3" type="ORF">SXIM_33160</name>
</gene>
<dbReference type="GO" id="GO:0006950">
    <property type="term" value="P:response to stress"/>
    <property type="evidence" value="ECO:0007669"/>
    <property type="project" value="TreeGrafter"/>
</dbReference>
<reference evidence="3" key="1">
    <citation type="submission" date="2019-08" db="EMBL/GenBank/DDBJ databases">
        <title>Complete genome sequence of a mangrove-derived Streptomyces xiamenensis.</title>
        <authorList>
            <person name="Xu J."/>
        </authorList>
    </citation>
    <scope>NUCLEOTIDE SEQUENCE</scope>
    <source>
        <strain evidence="3">318</strain>
    </source>
</reference>
<feature type="compositionally biased region" description="Basic and acidic residues" evidence="1">
    <location>
        <begin position="14"/>
        <end position="23"/>
    </location>
</feature>
<dbReference type="InterPro" id="IPR039422">
    <property type="entry name" value="MarR/SlyA-like"/>
</dbReference>
<dbReference type="PANTHER" id="PTHR33164:SF43">
    <property type="entry name" value="HTH-TYPE TRANSCRIPTIONAL REPRESSOR YETL"/>
    <property type="match status" value="1"/>
</dbReference>
<evidence type="ECO:0000313" key="3">
    <source>
        <dbReference type="EMBL" id="AKG44700.1"/>
    </source>
</evidence>